<name>A0A919ANM5_9PROT</name>
<evidence type="ECO:0000313" key="1">
    <source>
        <dbReference type="EMBL" id="GHF17971.1"/>
    </source>
</evidence>
<protein>
    <submittedName>
        <fullName evidence="1">Uncharacterized protein</fullName>
    </submittedName>
</protein>
<dbReference type="AlphaFoldDB" id="A0A919ANM5"/>
<dbReference type="SUPFAM" id="SSF53850">
    <property type="entry name" value="Periplasmic binding protein-like II"/>
    <property type="match status" value="1"/>
</dbReference>
<evidence type="ECO:0000313" key="2">
    <source>
        <dbReference type="Proteomes" id="UP000630923"/>
    </source>
</evidence>
<gene>
    <name evidence="1" type="ORF">GCM10017044_10590</name>
</gene>
<proteinExistence type="predicted"/>
<sequence length="245" mass="27531">MVAGSTISAAPSETEEYGWMPDRLRVSIGTVPYIVDPDNDSVYSRIITEALSRLDVAVATQYFPLKRAMLKMKAQEFDCFTVGLRDSPNWAKLGIDYSSMQFIGPINTITIKMYVHEDDQFHSVEDFIGELVAVDSSILNLRELYPPAVQSYSLIHTKSFVESLELVAKGRAKAALVYDIEYQALRSLRPGYFGKIRPNGFDLKSYDVGFVCKKDKSLSKHTAHLQVILDDMRETGQIDRISGSK</sequence>
<dbReference type="EMBL" id="BNCI01000001">
    <property type="protein sequence ID" value="GHF17971.1"/>
    <property type="molecule type" value="Genomic_DNA"/>
</dbReference>
<reference evidence="1" key="2">
    <citation type="submission" date="2020-09" db="EMBL/GenBank/DDBJ databases">
        <authorList>
            <person name="Sun Q."/>
            <person name="Kim S."/>
        </authorList>
    </citation>
    <scope>NUCLEOTIDE SEQUENCE</scope>
    <source>
        <strain evidence="1">KCTC 42590</strain>
    </source>
</reference>
<reference evidence="1" key="1">
    <citation type="journal article" date="2014" name="Int. J. Syst. Evol. Microbiol.">
        <title>Complete genome sequence of Corynebacterium casei LMG S-19264T (=DSM 44701T), isolated from a smear-ripened cheese.</title>
        <authorList>
            <consortium name="US DOE Joint Genome Institute (JGI-PGF)"/>
            <person name="Walter F."/>
            <person name="Albersmeier A."/>
            <person name="Kalinowski J."/>
            <person name="Ruckert C."/>
        </authorList>
    </citation>
    <scope>NUCLEOTIDE SEQUENCE</scope>
    <source>
        <strain evidence="1">KCTC 42590</strain>
    </source>
</reference>
<comment type="caution">
    <text evidence="1">The sequence shown here is derived from an EMBL/GenBank/DDBJ whole genome shotgun (WGS) entry which is preliminary data.</text>
</comment>
<keyword evidence="2" id="KW-1185">Reference proteome</keyword>
<organism evidence="1 2">
    <name type="scientific">Kordiimonas sediminis</name>
    <dbReference type="NCBI Taxonomy" id="1735581"/>
    <lineage>
        <taxon>Bacteria</taxon>
        <taxon>Pseudomonadati</taxon>
        <taxon>Pseudomonadota</taxon>
        <taxon>Alphaproteobacteria</taxon>
        <taxon>Kordiimonadales</taxon>
        <taxon>Kordiimonadaceae</taxon>
        <taxon>Kordiimonas</taxon>
    </lineage>
</organism>
<dbReference type="Gene3D" id="3.40.190.10">
    <property type="entry name" value="Periplasmic binding protein-like II"/>
    <property type="match status" value="2"/>
</dbReference>
<accession>A0A919ANM5</accession>
<dbReference type="Proteomes" id="UP000630923">
    <property type="component" value="Unassembled WGS sequence"/>
</dbReference>